<organism evidence="1 2">
    <name type="scientific">Cuscuta australis</name>
    <dbReference type="NCBI Taxonomy" id="267555"/>
    <lineage>
        <taxon>Eukaryota</taxon>
        <taxon>Viridiplantae</taxon>
        <taxon>Streptophyta</taxon>
        <taxon>Embryophyta</taxon>
        <taxon>Tracheophyta</taxon>
        <taxon>Spermatophyta</taxon>
        <taxon>Magnoliopsida</taxon>
        <taxon>eudicotyledons</taxon>
        <taxon>Gunneridae</taxon>
        <taxon>Pentapetalae</taxon>
        <taxon>asterids</taxon>
        <taxon>lamiids</taxon>
        <taxon>Solanales</taxon>
        <taxon>Convolvulaceae</taxon>
        <taxon>Cuscuteae</taxon>
        <taxon>Cuscuta</taxon>
        <taxon>Cuscuta subgen. Grammica</taxon>
        <taxon>Cuscuta sect. Cleistogrammica</taxon>
    </lineage>
</organism>
<evidence type="ECO:0000313" key="1">
    <source>
        <dbReference type="EMBL" id="RAL40742.1"/>
    </source>
</evidence>
<evidence type="ECO:0000313" key="2">
    <source>
        <dbReference type="Proteomes" id="UP000249390"/>
    </source>
</evidence>
<accession>A0A328D4L1</accession>
<reference evidence="1 2" key="1">
    <citation type="submission" date="2018-06" db="EMBL/GenBank/DDBJ databases">
        <title>The Genome of Cuscuta australis (Dodder) Provides Insight into the Evolution of Plant Parasitism.</title>
        <authorList>
            <person name="Liu H."/>
        </authorList>
    </citation>
    <scope>NUCLEOTIDE SEQUENCE [LARGE SCALE GENOMIC DNA]</scope>
    <source>
        <strain evidence="2">cv. Yunnan</strain>
        <tissue evidence="1">Vines</tissue>
    </source>
</reference>
<dbReference type="SUPFAM" id="SSF56112">
    <property type="entry name" value="Protein kinase-like (PK-like)"/>
    <property type="match status" value="1"/>
</dbReference>
<dbReference type="InterPro" id="IPR011009">
    <property type="entry name" value="Kinase-like_dom_sf"/>
</dbReference>
<evidence type="ECO:0008006" key="3">
    <source>
        <dbReference type="Google" id="ProtNLM"/>
    </source>
</evidence>
<dbReference type="InterPro" id="IPR050823">
    <property type="entry name" value="Plant_Ser_Thr_Prot_Kinase"/>
</dbReference>
<keyword evidence="2" id="KW-1185">Reference proteome</keyword>
<comment type="caution">
    <text evidence="1">The sequence shown here is derived from an EMBL/GenBank/DDBJ whole genome shotgun (WGS) entry which is preliminary data.</text>
</comment>
<gene>
    <name evidence="1" type="ORF">DM860_008440</name>
</gene>
<dbReference type="Proteomes" id="UP000249390">
    <property type="component" value="Unassembled WGS sequence"/>
</dbReference>
<sequence length="94" mass="10814">MSPKTCFLGPIKLGIYLTTRCDVYAFGVVLLEMLTRRRVLDTGWPTRELSLMEFVRPHLTHINRLSEILDPRMEGQYSKKTAALVARMPKCDTD</sequence>
<dbReference type="PANTHER" id="PTHR45621">
    <property type="entry name" value="OS01G0588500 PROTEIN-RELATED"/>
    <property type="match status" value="1"/>
</dbReference>
<name>A0A328D4L1_9ASTE</name>
<proteinExistence type="predicted"/>
<dbReference type="AlphaFoldDB" id="A0A328D4L1"/>
<dbReference type="EMBL" id="NQVE01000192">
    <property type="protein sequence ID" value="RAL40742.1"/>
    <property type="molecule type" value="Genomic_DNA"/>
</dbReference>
<protein>
    <recommendedName>
        <fullName evidence="3">Serine-threonine/tyrosine-protein kinase catalytic domain-containing protein</fullName>
    </recommendedName>
</protein>
<dbReference type="Gene3D" id="1.10.510.10">
    <property type="entry name" value="Transferase(Phosphotransferase) domain 1"/>
    <property type="match status" value="1"/>
</dbReference>